<dbReference type="BioCyc" id="CSTA292563:G1353-1121-MONOMER"/>
<dbReference type="HOGENOM" id="CLU_163980_0_0_3"/>
<gene>
    <name evidence="1" type="ordered locus">Cyast_1111</name>
</gene>
<dbReference type="STRING" id="292563.Cyast_1111"/>
<evidence type="ECO:0000313" key="2">
    <source>
        <dbReference type="Proteomes" id="UP000010483"/>
    </source>
</evidence>
<proteinExistence type="predicted"/>
<dbReference type="eggNOG" id="ENOG5032SVQ">
    <property type="taxonomic scope" value="Bacteria"/>
</dbReference>
<organism evidence="1 2">
    <name type="scientific">Cyanobacterium stanieri (strain ATCC 29140 / PCC 7202)</name>
    <dbReference type="NCBI Taxonomy" id="292563"/>
    <lineage>
        <taxon>Bacteria</taxon>
        <taxon>Bacillati</taxon>
        <taxon>Cyanobacteriota</taxon>
        <taxon>Cyanophyceae</taxon>
        <taxon>Oscillatoriophycideae</taxon>
        <taxon>Chroococcales</taxon>
        <taxon>Geminocystaceae</taxon>
        <taxon>Cyanobacterium</taxon>
    </lineage>
</organism>
<protein>
    <recommendedName>
        <fullName evidence="3">CopG family transcriptional regulator</fullName>
    </recommendedName>
</protein>
<name>K9YKZ2_CYASC</name>
<dbReference type="AlphaFoldDB" id="K9YKZ2"/>
<reference evidence="2" key="1">
    <citation type="journal article" date="2013" name="Proc. Natl. Acad. Sci. U.S.A.">
        <title>Improving the coverage of the cyanobacterial phylum using diversity-driven genome sequencing.</title>
        <authorList>
            <person name="Shih P.M."/>
            <person name="Wu D."/>
            <person name="Latifi A."/>
            <person name="Axen S.D."/>
            <person name="Fewer D.P."/>
            <person name="Talla E."/>
            <person name="Calteau A."/>
            <person name="Cai F."/>
            <person name="Tandeau de Marsac N."/>
            <person name="Rippka R."/>
            <person name="Herdman M."/>
            <person name="Sivonen K."/>
            <person name="Coursin T."/>
            <person name="Laurent T."/>
            <person name="Goodwin L."/>
            <person name="Nolan M."/>
            <person name="Davenport K.W."/>
            <person name="Han C.S."/>
            <person name="Rubin E.M."/>
            <person name="Eisen J.A."/>
            <person name="Woyke T."/>
            <person name="Gugger M."/>
            <person name="Kerfeld C.A."/>
        </authorList>
    </citation>
    <scope>NUCLEOTIDE SEQUENCE [LARGE SCALE GENOMIC DNA]</scope>
    <source>
        <strain evidence="2">ATCC 29140 / PCC 7202</strain>
    </source>
</reference>
<dbReference type="Proteomes" id="UP000010483">
    <property type="component" value="Chromosome"/>
</dbReference>
<dbReference type="PATRIC" id="fig|292563.3.peg.1165"/>
<evidence type="ECO:0000313" key="1">
    <source>
        <dbReference type="EMBL" id="AFZ47080.1"/>
    </source>
</evidence>
<dbReference type="KEGG" id="csn:Cyast_1111"/>
<sequence>MKIETLKQRLKKDRPMESVTLHIPEDVVEELKTIAPLLGFSGYQPLIKAYIGQGLRQDLEKLEQSNLLNLIDSLKRQGVEEKVINEALAEIRN</sequence>
<evidence type="ECO:0008006" key="3">
    <source>
        <dbReference type="Google" id="ProtNLM"/>
    </source>
</evidence>
<keyword evidence="2" id="KW-1185">Reference proteome</keyword>
<dbReference type="EMBL" id="CP003940">
    <property type="protein sequence ID" value="AFZ47080.1"/>
    <property type="molecule type" value="Genomic_DNA"/>
</dbReference>
<accession>K9YKZ2</accession>